<organism evidence="1">
    <name type="scientific">Rhodanobacter sp. FW102-FHT14D07</name>
    <dbReference type="NCBI Taxonomy" id="3351462"/>
    <lineage>
        <taxon>Bacteria</taxon>
        <taxon>Pseudomonadati</taxon>
        <taxon>Pseudomonadota</taxon>
        <taxon>Gammaproteobacteria</taxon>
        <taxon>Lysobacterales</taxon>
        <taxon>Rhodanobacteraceae</taxon>
        <taxon>Rhodanobacter</taxon>
    </lineage>
</organism>
<protein>
    <submittedName>
        <fullName evidence="1">Uncharacterized protein</fullName>
    </submittedName>
</protein>
<evidence type="ECO:0000313" key="1">
    <source>
        <dbReference type="EMBL" id="XIA18929.1"/>
    </source>
</evidence>
<sequence length="66" mass="7510">MNANNIDFATRGSLIAVGRHVDEEVLKGRSLKKVLAEGRRRDAACWYRPELLRDYSRAVAYAYPAK</sequence>
<dbReference type="AlphaFoldDB" id="A0AB74UWS3"/>
<dbReference type="RefSeq" id="WP_395119882.1">
    <property type="nucleotide sequence ID" value="NZ_CP170721.1"/>
</dbReference>
<proteinExistence type="predicted"/>
<reference evidence="1" key="1">
    <citation type="submission" date="2024-10" db="EMBL/GenBank/DDBJ databases">
        <authorList>
            <person name="Lesea H.P."/>
            <person name="Kuehl J.V."/>
            <person name="Chandonia J.-M."/>
        </authorList>
    </citation>
    <scope>NUCLEOTIDE SEQUENCE</scope>
    <source>
        <strain evidence="1">FW102-FHT14D07</strain>
    </source>
</reference>
<gene>
    <name evidence="1" type="ORF">ACFYG5_01950</name>
</gene>
<accession>A0AB74UWS3</accession>
<dbReference type="EMBL" id="CP170721">
    <property type="protein sequence ID" value="XIA18929.1"/>
    <property type="molecule type" value="Genomic_DNA"/>
</dbReference>
<name>A0AB74UWS3_9GAMM</name>